<dbReference type="InterPro" id="IPR027359">
    <property type="entry name" value="Volt_channel_dom_sf"/>
</dbReference>
<dbReference type="PANTHER" id="PTHR11537:SF254">
    <property type="entry name" value="POTASSIUM VOLTAGE-GATED CHANNEL PROTEIN SHAB"/>
    <property type="match status" value="1"/>
</dbReference>
<name>A0A3L8P637_9ACTN</name>
<dbReference type="GO" id="GO:0005249">
    <property type="term" value="F:voltage-gated potassium channel activity"/>
    <property type="evidence" value="ECO:0007669"/>
    <property type="project" value="InterPro"/>
</dbReference>
<evidence type="ECO:0000256" key="4">
    <source>
        <dbReference type="ARBA" id="ARBA00022989"/>
    </source>
</evidence>
<dbReference type="EMBL" id="RDBE01000006">
    <property type="protein sequence ID" value="RLV50119.1"/>
    <property type="molecule type" value="Genomic_DNA"/>
</dbReference>
<evidence type="ECO:0000313" key="12">
    <source>
        <dbReference type="Proteomes" id="UP000281708"/>
    </source>
</evidence>
<keyword evidence="4 9" id="KW-1133">Transmembrane helix</keyword>
<accession>A0A3L8P637</accession>
<sequence length="292" mass="32242">MPGSLRRLRRPCVRLSTGVVRRANSHTNSRTNGTRWAYPQPVGREPARQAWERLSDLPLTLAAVAFLVAYAWPILEPSIQHQPVGDVCSAVAATAWVGFAVDYVVRLVLSRDKAAFMRQNLVDLLIVVVPILRPLRLLRLITVLKVLNRRAELRLSNRVAVYALGASTLLVFVAALAVLDAERKSHSANITSFGDALWWALATVSTTGYGDRYPVTETGRLIAAGLMVSGIALVAVVTASFANWLLSHLSSIERAEQMETRRDLERVLAELQQVRQRLAEMELHQPGAAKDP</sequence>
<keyword evidence="8" id="KW-0175">Coiled coil</keyword>
<evidence type="ECO:0000256" key="2">
    <source>
        <dbReference type="ARBA" id="ARBA00022448"/>
    </source>
</evidence>
<feature type="transmembrane region" description="Helical" evidence="9">
    <location>
        <begin position="87"/>
        <end position="109"/>
    </location>
</feature>
<keyword evidence="5" id="KW-0406">Ion transport</keyword>
<feature type="transmembrane region" description="Helical" evidence="9">
    <location>
        <begin position="159"/>
        <end position="178"/>
    </location>
</feature>
<proteinExistence type="predicted"/>
<evidence type="ECO:0000256" key="7">
    <source>
        <dbReference type="ARBA" id="ARBA00023303"/>
    </source>
</evidence>
<dbReference type="Gene3D" id="1.10.287.70">
    <property type="match status" value="1"/>
</dbReference>
<keyword evidence="12" id="KW-1185">Reference proteome</keyword>
<organism evidence="11 12">
    <name type="scientific">Nocardioides mangrovicus</name>
    <dbReference type="NCBI Taxonomy" id="2478913"/>
    <lineage>
        <taxon>Bacteria</taxon>
        <taxon>Bacillati</taxon>
        <taxon>Actinomycetota</taxon>
        <taxon>Actinomycetes</taxon>
        <taxon>Propionibacteriales</taxon>
        <taxon>Nocardioidaceae</taxon>
        <taxon>Nocardioides</taxon>
    </lineage>
</organism>
<dbReference type="Proteomes" id="UP000281708">
    <property type="component" value="Unassembled WGS sequence"/>
</dbReference>
<keyword evidence="2" id="KW-0813">Transport</keyword>
<evidence type="ECO:0000256" key="5">
    <source>
        <dbReference type="ARBA" id="ARBA00023065"/>
    </source>
</evidence>
<dbReference type="Gene3D" id="1.20.120.350">
    <property type="entry name" value="Voltage-gated potassium channels. Chain C"/>
    <property type="match status" value="1"/>
</dbReference>
<evidence type="ECO:0000256" key="6">
    <source>
        <dbReference type="ARBA" id="ARBA00023136"/>
    </source>
</evidence>
<dbReference type="AlphaFoldDB" id="A0A3L8P637"/>
<comment type="caution">
    <text evidence="11">The sequence shown here is derived from an EMBL/GenBank/DDBJ whole genome shotgun (WGS) entry which is preliminary data.</text>
</comment>
<evidence type="ECO:0000313" key="11">
    <source>
        <dbReference type="EMBL" id="RLV50119.1"/>
    </source>
</evidence>
<feature type="transmembrane region" description="Helical" evidence="9">
    <location>
        <begin position="221"/>
        <end position="246"/>
    </location>
</feature>
<dbReference type="InterPro" id="IPR013099">
    <property type="entry name" value="K_chnl_dom"/>
</dbReference>
<evidence type="ECO:0000256" key="3">
    <source>
        <dbReference type="ARBA" id="ARBA00022692"/>
    </source>
</evidence>
<dbReference type="GO" id="GO:0001508">
    <property type="term" value="P:action potential"/>
    <property type="evidence" value="ECO:0007669"/>
    <property type="project" value="TreeGrafter"/>
</dbReference>
<protein>
    <submittedName>
        <fullName evidence="11">Two pore domain potassium channel family protein</fullName>
    </submittedName>
</protein>
<dbReference type="InterPro" id="IPR028325">
    <property type="entry name" value="VG_K_chnl"/>
</dbReference>
<dbReference type="GO" id="GO:0008076">
    <property type="term" value="C:voltage-gated potassium channel complex"/>
    <property type="evidence" value="ECO:0007669"/>
    <property type="project" value="InterPro"/>
</dbReference>
<comment type="subcellular location">
    <subcellularLocation>
        <location evidence="1">Membrane</location>
        <topology evidence="1">Multi-pass membrane protein</topology>
    </subcellularLocation>
</comment>
<dbReference type="Pfam" id="PF07885">
    <property type="entry name" value="Ion_trans_2"/>
    <property type="match status" value="1"/>
</dbReference>
<keyword evidence="7 11" id="KW-0407">Ion channel</keyword>
<keyword evidence="3 9" id="KW-0812">Transmembrane</keyword>
<feature type="transmembrane region" description="Helical" evidence="9">
    <location>
        <begin position="57"/>
        <end position="75"/>
    </location>
</feature>
<dbReference type="OrthoDB" id="9799090at2"/>
<evidence type="ECO:0000259" key="10">
    <source>
        <dbReference type="Pfam" id="PF07885"/>
    </source>
</evidence>
<feature type="domain" description="Potassium channel" evidence="10">
    <location>
        <begin position="171"/>
        <end position="245"/>
    </location>
</feature>
<dbReference type="Gene3D" id="1.20.5.110">
    <property type="match status" value="1"/>
</dbReference>
<dbReference type="PANTHER" id="PTHR11537">
    <property type="entry name" value="VOLTAGE-GATED POTASSIUM CHANNEL"/>
    <property type="match status" value="1"/>
</dbReference>
<feature type="coiled-coil region" evidence="8">
    <location>
        <begin position="254"/>
        <end position="284"/>
    </location>
</feature>
<reference evidence="11 12" key="1">
    <citation type="submission" date="2018-10" db="EMBL/GenBank/DDBJ databases">
        <title>Marmoricola sp. 4Q3S-7 whole genome shotgun sequence.</title>
        <authorList>
            <person name="Li F."/>
        </authorList>
    </citation>
    <scope>NUCLEOTIDE SEQUENCE [LARGE SCALE GENOMIC DNA]</scope>
    <source>
        <strain evidence="11 12">4Q3S-7</strain>
    </source>
</reference>
<dbReference type="SUPFAM" id="SSF81324">
    <property type="entry name" value="Voltage-gated potassium channels"/>
    <property type="match status" value="1"/>
</dbReference>
<gene>
    <name evidence="11" type="ORF">D9V37_07625</name>
</gene>
<evidence type="ECO:0000256" key="1">
    <source>
        <dbReference type="ARBA" id="ARBA00004141"/>
    </source>
</evidence>
<keyword evidence="6 9" id="KW-0472">Membrane</keyword>
<evidence type="ECO:0000256" key="8">
    <source>
        <dbReference type="SAM" id="Coils"/>
    </source>
</evidence>
<evidence type="ECO:0000256" key="9">
    <source>
        <dbReference type="SAM" id="Phobius"/>
    </source>
</evidence>